<evidence type="ECO:0000256" key="1">
    <source>
        <dbReference type="ARBA" id="ARBA00022516"/>
    </source>
</evidence>
<evidence type="ECO:0000313" key="9">
    <source>
        <dbReference type="Proteomes" id="UP001474120"/>
    </source>
</evidence>
<name>A0ABU9L3N9_9FLAO</name>
<dbReference type="InterPro" id="IPR014721">
    <property type="entry name" value="Ribsml_uS5_D2-typ_fold_subgr"/>
</dbReference>
<keyword evidence="2" id="KW-0547">Nucleotide-binding</keyword>
<dbReference type="Gene3D" id="3.30.230.10">
    <property type="match status" value="1"/>
</dbReference>
<evidence type="ECO:0000259" key="7">
    <source>
        <dbReference type="Pfam" id="PF22700"/>
    </source>
</evidence>
<dbReference type="PIRSF" id="PIRSF015950">
    <property type="entry name" value="Mev_P_decrbx"/>
    <property type="match status" value="1"/>
</dbReference>
<reference evidence="8 9" key="1">
    <citation type="submission" date="2024-04" db="EMBL/GenBank/DDBJ databases">
        <title>whole genome sequencing of Lutimonas vermicola strain IMCC1616.</title>
        <authorList>
            <person name="Bae S.S."/>
        </authorList>
    </citation>
    <scope>NUCLEOTIDE SEQUENCE [LARGE SCALE GENOMIC DNA]</scope>
    <source>
        <strain evidence="8 9">IMCC1616</strain>
    </source>
</reference>
<gene>
    <name evidence="8" type="ORF">AABB81_14185</name>
</gene>
<dbReference type="RefSeq" id="WP_342161215.1">
    <property type="nucleotide sequence ID" value="NZ_JBCDNA010000003.1"/>
</dbReference>
<evidence type="ECO:0000256" key="2">
    <source>
        <dbReference type="ARBA" id="ARBA00022741"/>
    </source>
</evidence>
<dbReference type="InterPro" id="IPR005935">
    <property type="entry name" value="Mev_decarb"/>
</dbReference>
<dbReference type="Pfam" id="PF18376">
    <property type="entry name" value="MDD_C"/>
    <property type="match status" value="1"/>
</dbReference>
<accession>A0ABU9L3N9</accession>
<dbReference type="InterPro" id="IPR020568">
    <property type="entry name" value="Ribosomal_Su5_D2-typ_SF"/>
</dbReference>
<keyword evidence="1" id="KW-0444">Lipid biosynthesis</keyword>
<keyword evidence="3" id="KW-0067">ATP-binding</keyword>
<keyword evidence="5" id="KW-0456">Lyase</keyword>
<dbReference type="SUPFAM" id="SSF55060">
    <property type="entry name" value="GHMP Kinase, C-terminal domain"/>
    <property type="match status" value="1"/>
</dbReference>
<dbReference type="EMBL" id="JBCDNA010000003">
    <property type="protein sequence ID" value="MEL4457054.1"/>
    <property type="molecule type" value="Genomic_DNA"/>
</dbReference>
<sequence length="367" mass="41169">MTENHFVFNNNDLPYTQKGSVSWESPSNIALVKYWGKTEPQIPKNASISFTLSNCHTHTTLSYSPKPSPSGSFDFKVFFEGEEKPGFRPKIEKFFARIASYVPFIEQFSFEIHTQNSFPHSSGIASSASGLSALALCLMSLQKIIDPRITENHFKEKASFLARLGSGSAARSIEGPLVVWGKHPRIQGSNDQYGIRFPGDIHKVFNTFQDTILLVDKGVKQVSSTVGHNLMLGHPFAKARFNQAQDSMSRLIPILKNGDLDTFIEIVEKEALSLHAMMMTSDPYFILMKPNTLEIIERIWDFRKTSGSHICFTLDAGANVHILFPEKDKDLVSSFINKELIGFCENNQFISDHVGFGAQLLSHEEKN</sequence>
<evidence type="ECO:0000313" key="8">
    <source>
        <dbReference type="EMBL" id="MEL4457054.1"/>
    </source>
</evidence>
<comment type="caution">
    <text evidence="8">The sequence shown here is derived from an EMBL/GenBank/DDBJ whole genome shotgun (WGS) entry which is preliminary data.</text>
</comment>
<dbReference type="PANTHER" id="PTHR10977:SF3">
    <property type="entry name" value="DIPHOSPHOMEVALONATE DECARBOXYLASE"/>
    <property type="match status" value="1"/>
</dbReference>
<proteinExistence type="predicted"/>
<dbReference type="Pfam" id="PF22700">
    <property type="entry name" value="MVD-like_N"/>
    <property type="match status" value="1"/>
</dbReference>
<organism evidence="8 9">
    <name type="scientific">Lutimonas vermicola</name>
    <dbReference type="NCBI Taxonomy" id="414288"/>
    <lineage>
        <taxon>Bacteria</taxon>
        <taxon>Pseudomonadati</taxon>
        <taxon>Bacteroidota</taxon>
        <taxon>Flavobacteriia</taxon>
        <taxon>Flavobacteriales</taxon>
        <taxon>Flavobacteriaceae</taxon>
        <taxon>Lutimonas</taxon>
    </lineage>
</organism>
<evidence type="ECO:0000256" key="3">
    <source>
        <dbReference type="ARBA" id="ARBA00022840"/>
    </source>
</evidence>
<evidence type="ECO:0000259" key="6">
    <source>
        <dbReference type="Pfam" id="PF18376"/>
    </source>
</evidence>
<feature type="domain" description="Mvd1 C-terminal" evidence="6">
    <location>
        <begin position="212"/>
        <end position="342"/>
    </location>
</feature>
<keyword evidence="4" id="KW-0443">Lipid metabolism</keyword>
<dbReference type="Proteomes" id="UP001474120">
    <property type="component" value="Unassembled WGS sequence"/>
</dbReference>
<feature type="domain" description="Diphosphomevalonate decarboxylase-like N-terminal" evidence="7">
    <location>
        <begin position="26"/>
        <end position="183"/>
    </location>
</feature>
<dbReference type="SUPFAM" id="SSF54211">
    <property type="entry name" value="Ribosomal protein S5 domain 2-like"/>
    <property type="match status" value="1"/>
</dbReference>
<dbReference type="Gene3D" id="3.30.70.890">
    <property type="entry name" value="GHMP kinase, C-terminal domain"/>
    <property type="match status" value="1"/>
</dbReference>
<dbReference type="InterPro" id="IPR053859">
    <property type="entry name" value="MVD-like_N"/>
</dbReference>
<dbReference type="InterPro" id="IPR036554">
    <property type="entry name" value="GHMP_kinase_C_sf"/>
</dbReference>
<protein>
    <submittedName>
        <fullName evidence="8">Diphosphomevalonate decarboxylase</fullName>
    </submittedName>
</protein>
<dbReference type="InterPro" id="IPR041431">
    <property type="entry name" value="Mvd1_C"/>
</dbReference>
<dbReference type="PANTHER" id="PTHR10977">
    <property type="entry name" value="DIPHOSPHOMEVALONATE DECARBOXYLASE"/>
    <property type="match status" value="1"/>
</dbReference>
<evidence type="ECO:0000256" key="5">
    <source>
        <dbReference type="ARBA" id="ARBA00023239"/>
    </source>
</evidence>
<evidence type="ECO:0000256" key="4">
    <source>
        <dbReference type="ARBA" id="ARBA00023098"/>
    </source>
</evidence>
<keyword evidence="9" id="KW-1185">Reference proteome</keyword>